<evidence type="ECO:0000313" key="2">
    <source>
        <dbReference type="EMBL" id="STO92131.1"/>
    </source>
</evidence>
<gene>
    <name evidence="2" type="ORF">NCTC11401_03374</name>
    <name evidence="1" type="ORF">SAMN05421777_11187</name>
</gene>
<dbReference type="AlphaFoldDB" id="A0A377IV25"/>
<protein>
    <submittedName>
        <fullName evidence="2">Uncharacterized protein</fullName>
    </submittedName>
</protein>
<accession>A0A377IV25</accession>
<sequence>MIATNQTKVPPEFNTRLNSLIYLHGRNASTPIPGDFKPCFTKRNAAYNVRPPLSKKNDMPGKEYFKHLALNAVYNSLNDSMKTTSNDYIHPQLTLLETIK</sequence>
<evidence type="ECO:0000313" key="1">
    <source>
        <dbReference type="EMBL" id="SIR39265.1"/>
    </source>
</evidence>
<dbReference type="EMBL" id="FTNL01000011">
    <property type="protein sequence ID" value="SIR39265.1"/>
    <property type="molecule type" value="Genomic_DNA"/>
</dbReference>
<dbReference type="RefSeq" id="WP_058468982.1">
    <property type="nucleotide sequence ID" value="NZ_FTNL01000011.1"/>
</dbReference>
<organism evidence="2 4">
    <name type="scientific">Fluoribacter gormanii</name>
    <dbReference type="NCBI Taxonomy" id="464"/>
    <lineage>
        <taxon>Bacteria</taxon>
        <taxon>Pseudomonadati</taxon>
        <taxon>Pseudomonadota</taxon>
        <taxon>Gammaproteobacteria</taxon>
        <taxon>Legionellales</taxon>
        <taxon>Legionellaceae</taxon>
        <taxon>Fluoribacter</taxon>
    </lineage>
</organism>
<evidence type="ECO:0000313" key="3">
    <source>
        <dbReference type="Proteomes" id="UP000186808"/>
    </source>
</evidence>
<dbReference type="STRING" id="464.Lgor_2569"/>
<dbReference type="Proteomes" id="UP000186808">
    <property type="component" value="Unassembled WGS sequence"/>
</dbReference>
<dbReference type="EMBL" id="UGGV01000002">
    <property type="protein sequence ID" value="STO92131.1"/>
    <property type="molecule type" value="Genomic_DNA"/>
</dbReference>
<keyword evidence="3" id="KW-1185">Reference proteome</keyword>
<name>A0A377IV25_9GAMM</name>
<reference evidence="1 3" key="1">
    <citation type="submission" date="2017-01" db="EMBL/GenBank/DDBJ databases">
        <authorList>
            <person name="Varghese N."/>
            <person name="Submissions S."/>
        </authorList>
    </citation>
    <scope>NUCLEOTIDE SEQUENCE [LARGE SCALE GENOMIC DNA]</scope>
    <source>
        <strain evidence="1 3">ATCC 33342</strain>
    </source>
</reference>
<proteinExistence type="predicted"/>
<dbReference type="Proteomes" id="UP000254374">
    <property type="component" value="Unassembled WGS sequence"/>
</dbReference>
<reference evidence="2 4" key="2">
    <citation type="submission" date="2018-06" db="EMBL/GenBank/DDBJ databases">
        <authorList>
            <consortium name="Pathogen Informatics"/>
            <person name="Doyle S."/>
        </authorList>
    </citation>
    <scope>NUCLEOTIDE SEQUENCE [LARGE SCALE GENOMIC DNA]</scope>
    <source>
        <strain evidence="2 4">NCTC11401</strain>
    </source>
</reference>
<evidence type="ECO:0000313" key="4">
    <source>
        <dbReference type="Proteomes" id="UP000254374"/>
    </source>
</evidence>